<protein>
    <recommendedName>
        <fullName evidence="6">OmpA-like domain-containing protein</fullName>
    </recommendedName>
</protein>
<gene>
    <name evidence="7" type="ORF">DSM107010_10770</name>
</gene>
<dbReference type="PANTHER" id="PTHR30329:SF21">
    <property type="entry name" value="LIPOPROTEIN YIAD-RELATED"/>
    <property type="match status" value="1"/>
</dbReference>
<evidence type="ECO:0000256" key="5">
    <source>
        <dbReference type="SAM" id="MobiDB-lite"/>
    </source>
</evidence>
<evidence type="ECO:0000259" key="6">
    <source>
        <dbReference type="PROSITE" id="PS51123"/>
    </source>
</evidence>
<dbReference type="RefSeq" id="WP_127022536.1">
    <property type="nucleotide sequence ID" value="NZ_JAVKZF010000002.1"/>
</dbReference>
<dbReference type="InterPro" id="IPR036737">
    <property type="entry name" value="OmpA-like_sf"/>
</dbReference>
<dbReference type="InterPro" id="IPR006690">
    <property type="entry name" value="OMPA-like_CS"/>
</dbReference>
<sequence>MREEFGIRNSEYSFKEASYGIVNVRWFAGLLLTLTIACDSQQASNRGVTETQQQSTTNVITTLEEPQAIAVTQLEQPHQSGASVTQLEVVRSTQTTQTVIQKALTDLKAQETSAGIRINLPENILFDFDKSNIRPSAKPTLQKLSLLLKNYAKAPVTINGYTDSKGSDAYNQVLSQKRAEAVKNYLAQNFSINNSQMTAKGWGEKQPIAPNAKSNGADNPEGRQKNRRVEVIIRN</sequence>
<dbReference type="InterPro" id="IPR006665">
    <property type="entry name" value="OmpA-like"/>
</dbReference>
<evidence type="ECO:0000256" key="2">
    <source>
        <dbReference type="ARBA" id="ARBA00023136"/>
    </source>
</evidence>
<dbReference type="PRINTS" id="PR01021">
    <property type="entry name" value="OMPADOMAIN"/>
</dbReference>
<comment type="caution">
    <text evidence="7">The sequence shown here is derived from an EMBL/GenBank/DDBJ whole genome shotgun (WGS) entry which is preliminary data.</text>
</comment>
<keyword evidence="3" id="KW-0998">Cell outer membrane</keyword>
<feature type="domain" description="OmpA-like" evidence="6">
    <location>
        <begin position="113"/>
        <end position="235"/>
    </location>
</feature>
<dbReference type="PANTHER" id="PTHR30329">
    <property type="entry name" value="STATOR ELEMENT OF FLAGELLAR MOTOR COMPLEX"/>
    <property type="match status" value="1"/>
</dbReference>
<dbReference type="InterPro" id="IPR050330">
    <property type="entry name" value="Bact_OuterMem_StrucFunc"/>
</dbReference>
<dbReference type="Proteomes" id="UP000282574">
    <property type="component" value="Unassembled WGS sequence"/>
</dbReference>
<dbReference type="Pfam" id="PF00691">
    <property type="entry name" value="OmpA"/>
    <property type="match status" value="1"/>
</dbReference>
<dbReference type="InterPro" id="IPR006664">
    <property type="entry name" value="OMP_bac"/>
</dbReference>
<dbReference type="EMBL" id="RSCK01000005">
    <property type="protein sequence ID" value="RUT13802.1"/>
    <property type="molecule type" value="Genomic_DNA"/>
</dbReference>
<proteinExistence type="predicted"/>
<dbReference type="AlphaFoldDB" id="A0AB37UQW8"/>
<evidence type="ECO:0000256" key="3">
    <source>
        <dbReference type="ARBA" id="ARBA00023237"/>
    </source>
</evidence>
<dbReference type="PROSITE" id="PS51123">
    <property type="entry name" value="OMPA_2"/>
    <property type="match status" value="1"/>
</dbReference>
<keyword evidence="2 4" id="KW-0472">Membrane</keyword>
<name>A0AB37UQW8_9CYAN</name>
<dbReference type="Gene3D" id="3.30.1330.60">
    <property type="entry name" value="OmpA-like domain"/>
    <property type="match status" value="1"/>
</dbReference>
<comment type="subcellular location">
    <subcellularLocation>
        <location evidence="1">Cell outer membrane</location>
    </subcellularLocation>
</comment>
<dbReference type="PROSITE" id="PS01068">
    <property type="entry name" value="OMPA_1"/>
    <property type="match status" value="1"/>
</dbReference>
<feature type="region of interest" description="Disordered" evidence="5">
    <location>
        <begin position="201"/>
        <end position="235"/>
    </location>
</feature>
<dbReference type="GO" id="GO:0009279">
    <property type="term" value="C:cell outer membrane"/>
    <property type="evidence" value="ECO:0007669"/>
    <property type="project" value="UniProtKB-SubCell"/>
</dbReference>
<evidence type="ECO:0000256" key="1">
    <source>
        <dbReference type="ARBA" id="ARBA00004442"/>
    </source>
</evidence>
<keyword evidence="8" id="KW-1185">Reference proteome</keyword>
<organism evidence="7 8">
    <name type="scientific">Chroococcidiopsis cubana SAG 39.79</name>
    <dbReference type="NCBI Taxonomy" id="388085"/>
    <lineage>
        <taxon>Bacteria</taxon>
        <taxon>Bacillati</taxon>
        <taxon>Cyanobacteriota</taxon>
        <taxon>Cyanophyceae</taxon>
        <taxon>Chroococcidiopsidales</taxon>
        <taxon>Chroococcidiopsidaceae</taxon>
        <taxon>Chroococcidiopsis</taxon>
    </lineage>
</organism>
<dbReference type="SUPFAM" id="SSF103088">
    <property type="entry name" value="OmpA-like"/>
    <property type="match status" value="1"/>
</dbReference>
<reference evidence="7 8" key="1">
    <citation type="journal article" date="2019" name="Genome Biol. Evol.">
        <title>Day and night: Metabolic profiles and evolutionary relationships of six axenic non-marine cyanobacteria.</title>
        <authorList>
            <person name="Will S.E."/>
            <person name="Henke P."/>
            <person name="Boedeker C."/>
            <person name="Huang S."/>
            <person name="Brinkmann H."/>
            <person name="Rohde M."/>
            <person name="Jarek M."/>
            <person name="Friedl T."/>
            <person name="Seufert S."/>
            <person name="Schumacher M."/>
            <person name="Overmann J."/>
            <person name="Neumann-Schaal M."/>
            <person name="Petersen J."/>
        </authorList>
    </citation>
    <scope>NUCLEOTIDE SEQUENCE [LARGE SCALE GENOMIC DNA]</scope>
    <source>
        <strain evidence="7 8">SAG 39.79</strain>
    </source>
</reference>
<evidence type="ECO:0000256" key="4">
    <source>
        <dbReference type="PROSITE-ProRule" id="PRU00473"/>
    </source>
</evidence>
<evidence type="ECO:0000313" key="7">
    <source>
        <dbReference type="EMBL" id="RUT13802.1"/>
    </source>
</evidence>
<accession>A0AB37UQW8</accession>
<feature type="compositionally biased region" description="Basic and acidic residues" evidence="5">
    <location>
        <begin position="220"/>
        <end position="235"/>
    </location>
</feature>
<evidence type="ECO:0000313" key="8">
    <source>
        <dbReference type="Proteomes" id="UP000282574"/>
    </source>
</evidence>
<dbReference type="CDD" id="cd07185">
    <property type="entry name" value="OmpA_C-like"/>
    <property type="match status" value="1"/>
</dbReference>